<feature type="region of interest" description="Disordered" evidence="1">
    <location>
        <begin position="1"/>
        <end position="30"/>
    </location>
</feature>
<evidence type="ECO:0000313" key="3">
    <source>
        <dbReference type="Proteomes" id="UP000027931"/>
    </source>
</evidence>
<evidence type="ECO:0000256" key="1">
    <source>
        <dbReference type="SAM" id="MobiDB-lite"/>
    </source>
</evidence>
<organism evidence="2 3">
    <name type="scientific">Tumebacillus flagellatus</name>
    <dbReference type="NCBI Taxonomy" id="1157490"/>
    <lineage>
        <taxon>Bacteria</taxon>
        <taxon>Bacillati</taxon>
        <taxon>Bacillota</taxon>
        <taxon>Bacilli</taxon>
        <taxon>Bacillales</taxon>
        <taxon>Alicyclobacillaceae</taxon>
        <taxon>Tumebacillus</taxon>
    </lineage>
</organism>
<dbReference type="EMBL" id="JMIR01000047">
    <property type="protein sequence ID" value="KEO81085.1"/>
    <property type="molecule type" value="Genomic_DNA"/>
</dbReference>
<proteinExistence type="predicted"/>
<reference evidence="2 3" key="1">
    <citation type="journal article" date="2013" name="Int. J. Syst. Evol. Microbiol.">
        <title>Tumebacillus flagellatus sp. nov., an alpha-amylase/pullulanase-producing bacterium isolated from cassava wastewater.</title>
        <authorList>
            <person name="Wang Q."/>
            <person name="Xie N."/>
            <person name="Qin Y."/>
            <person name="Shen N."/>
            <person name="Zhu J."/>
            <person name="Mi H."/>
            <person name="Huang R."/>
        </authorList>
    </citation>
    <scope>NUCLEOTIDE SEQUENCE [LARGE SCALE GENOMIC DNA]</scope>
    <source>
        <strain evidence="2 3">GST4</strain>
    </source>
</reference>
<comment type="caution">
    <text evidence="2">The sequence shown here is derived from an EMBL/GenBank/DDBJ whole genome shotgun (WGS) entry which is preliminary data.</text>
</comment>
<gene>
    <name evidence="2" type="ORF">EL26_22575</name>
</gene>
<accession>A0A074LKH0</accession>
<keyword evidence="3" id="KW-1185">Reference proteome</keyword>
<feature type="compositionally biased region" description="Basic and acidic residues" evidence="1">
    <location>
        <begin position="216"/>
        <end position="225"/>
    </location>
</feature>
<feature type="region of interest" description="Disordered" evidence="1">
    <location>
        <begin position="200"/>
        <end position="225"/>
    </location>
</feature>
<dbReference type="RefSeq" id="WP_038094171.1">
    <property type="nucleotide sequence ID" value="NZ_JMIR01000047.1"/>
</dbReference>
<dbReference type="Proteomes" id="UP000027931">
    <property type="component" value="Unassembled WGS sequence"/>
</dbReference>
<name>A0A074LKH0_9BACL</name>
<protein>
    <submittedName>
        <fullName evidence="2">Uncharacterized protein</fullName>
    </submittedName>
</protein>
<dbReference type="AlphaFoldDB" id="A0A074LKH0"/>
<evidence type="ECO:0000313" key="2">
    <source>
        <dbReference type="EMBL" id="KEO81085.1"/>
    </source>
</evidence>
<sequence length="225" mass="25348">MGKQRRNREARETQNKPTEPLIQGFDKIPPNIQGVPLVPKVKKRKVRKSPEKLAEEQALRDSLGSSFPFWPGFPGLPESVREAMAEYWKQVPSDVIPNTWLYSYNPPGFGTTTGQRFVSPVISGQTLFDDPFYTTQTPPPLGEFDPTYPMWLRTTELAEKRAKACPVGKESAECTAAREEYYAACNAYARALDRVWGLNRVQDDQPKQTNGQRTQSVKDGDPPVS</sequence>
<dbReference type="OrthoDB" id="2382304at2"/>